<dbReference type="Gene3D" id="3.30.300.30">
    <property type="match status" value="1"/>
</dbReference>
<evidence type="ECO:0000313" key="12">
    <source>
        <dbReference type="Proteomes" id="UP000777265"/>
    </source>
</evidence>
<dbReference type="Pfam" id="PF16177">
    <property type="entry name" value="ACAS_N"/>
    <property type="match status" value="1"/>
</dbReference>
<evidence type="ECO:0000259" key="10">
    <source>
        <dbReference type="Pfam" id="PF16177"/>
    </source>
</evidence>
<accession>A0A971M3A3</accession>
<sequence length="666" mass="74172">MGRLSMAEVKEESKFYPPKEFVEQAYVDSREQYESMWKQSVEDPETFWGDIASELFWHKKWLKVNREDFSKGEIEWFIGGKTNISYNCLEAQIKKGKGDKVAILFQGEPEDDVVKLTYKEMLTLVSKFANVLKKKGVRKGDRIAIYLPMIWQLPVAMLACARIGAIHTIVFGGFSAEALRDRILDAGAKILITANGYWRSGKNVSSKANADTACDLCAAQGHTVDKVIVVKRLENFDVPMKAGRDTWFEEELAASDISDVCPAEWMDAEDPLFILYTSGSTGKPKGVLHTTGGYMTYVYATFKYIFDYKDKDVFFCTADIGWVTGHSYIVYGPMCNGATSIVFESVPTYPNPDRFWQIVEKFKVNSFYTAPTAIRALMKEGEKWPQGRDLSSLRVLGSVGEPINPEAWLWYHKYIGGEKCPITDTWWQTETGGILICALPGAWPTIPGYATLPFFGVDARALEPRSSGDQPAKDVPVNEQGELCIARSWPGMMRGVFGEPERFFNTYFVQQPGFYFSGDGAIRNEDGYFRLMGRIDDVVNVSGHRMGTAEVEAALNSYTTAVAESAVVGFPHDVKGEDLYAYVILKSGVEGSDALKKELVAHVRKEIGPIASPGKIQFVSGLPKTRSGKIMRRILRKVAAGAIDELGDTTTLADPSVVDEIVKGRQ</sequence>
<name>A0A971M3A3_9BACT</name>
<gene>
    <name evidence="11" type="primary">acs</name>
    <name evidence="11" type="ORF">GXY80_05100</name>
</gene>
<evidence type="ECO:0000256" key="7">
    <source>
        <dbReference type="SAM" id="Phobius"/>
    </source>
</evidence>
<dbReference type="InterPro" id="IPR011904">
    <property type="entry name" value="Ac_CoA_lig"/>
</dbReference>
<keyword evidence="5" id="KW-0007">Acetylation</keyword>
<dbReference type="EMBL" id="JAAYEE010000085">
    <property type="protein sequence ID" value="NLW34845.1"/>
    <property type="molecule type" value="Genomic_DNA"/>
</dbReference>
<organism evidence="11 12">
    <name type="scientific">Syntrophorhabdus aromaticivorans</name>
    <dbReference type="NCBI Taxonomy" id="328301"/>
    <lineage>
        <taxon>Bacteria</taxon>
        <taxon>Pseudomonadati</taxon>
        <taxon>Thermodesulfobacteriota</taxon>
        <taxon>Syntrophorhabdia</taxon>
        <taxon>Syntrophorhabdales</taxon>
        <taxon>Syntrophorhabdaceae</taxon>
        <taxon>Syntrophorhabdus</taxon>
    </lineage>
</organism>
<dbReference type="PANTHER" id="PTHR24095:SF14">
    <property type="entry name" value="ACETYL-COENZYME A SYNTHETASE 1"/>
    <property type="match status" value="1"/>
</dbReference>
<evidence type="ECO:0000256" key="2">
    <source>
        <dbReference type="ARBA" id="ARBA00022598"/>
    </source>
</evidence>
<dbReference type="InterPro" id="IPR045851">
    <property type="entry name" value="AMP-bd_C_sf"/>
</dbReference>
<dbReference type="NCBIfam" id="TIGR02188">
    <property type="entry name" value="Ac_CoA_lig_AcsA"/>
    <property type="match status" value="1"/>
</dbReference>
<dbReference type="InterPro" id="IPR032387">
    <property type="entry name" value="ACAS_N"/>
</dbReference>
<evidence type="ECO:0000259" key="9">
    <source>
        <dbReference type="Pfam" id="PF13193"/>
    </source>
</evidence>
<keyword evidence="7" id="KW-1133">Transmembrane helix</keyword>
<dbReference type="GO" id="GO:0019427">
    <property type="term" value="P:acetyl-CoA biosynthetic process from acetate"/>
    <property type="evidence" value="ECO:0007669"/>
    <property type="project" value="UniProtKB-UniRule"/>
</dbReference>
<evidence type="ECO:0000256" key="3">
    <source>
        <dbReference type="ARBA" id="ARBA00022741"/>
    </source>
</evidence>
<dbReference type="InterPro" id="IPR025110">
    <property type="entry name" value="AMP-bd_C"/>
</dbReference>
<evidence type="ECO:0000256" key="6">
    <source>
        <dbReference type="NCBIfam" id="TIGR02188"/>
    </source>
</evidence>
<dbReference type="AlphaFoldDB" id="A0A971M3A3"/>
<feature type="domain" description="Acetyl-coenzyme A synthetase N-terminal" evidence="10">
    <location>
        <begin position="33"/>
        <end position="88"/>
    </location>
</feature>
<dbReference type="GO" id="GO:0016208">
    <property type="term" value="F:AMP binding"/>
    <property type="evidence" value="ECO:0007669"/>
    <property type="project" value="InterPro"/>
</dbReference>
<feature type="domain" description="AMP-binding enzyme C-terminal" evidence="9">
    <location>
        <begin position="550"/>
        <end position="629"/>
    </location>
</feature>
<proteinExistence type="inferred from homology"/>
<keyword evidence="2 11" id="KW-0436">Ligase</keyword>
<protein>
    <recommendedName>
        <fullName evidence="6">Acetate--CoA ligase</fullName>
        <ecNumber evidence="6">6.2.1.1</ecNumber>
    </recommendedName>
</protein>
<dbReference type="GO" id="GO:0003987">
    <property type="term" value="F:acetate-CoA ligase activity"/>
    <property type="evidence" value="ECO:0007669"/>
    <property type="project" value="UniProtKB-UniRule"/>
</dbReference>
<dbReference type="Pfam" id="PF00501">
    <property type="entry name" value="AMP-binding"/>
    <property type="match status" value="1"/>
</dbReference>
<keyword evidence="7" id="KW-0812">Transmembrane</keyword>
<reference evidence="11" key="2">
    <citation type="submission" date="2020-01" db="EMBL/GenBank/DDBJ databases">
        <authorList>
            <person name="Campanaro S."/>
        </authorList>
    </citation>
    <scope>NUCLEOTIDE SEQUENCE</scope>
    <source>
        <strain evidence="11">AS06rmzACSIP_7</strain>
    </source>
</reference>
<dbReference type="InterPro" id="IPR000873">
    <property type="entry name" value="AMP-dep_synth/lig_dom"/>
</dbReference>
<dbReference type="SUPFAM" id="SSF56801">
    <property type="entry name" value="Acetyl-CoA synthetase-like"/>
    <property type="match status" value="1"/>
</dbReference>
<dbReference type="GO" id="GO:0005829">
    <property type="term" value="C:cytosol"/>
    <property type="evidence" value="ECO:0007669"/>
    <property type="project" value="TreeGrafter"/>
</dbReference>
<dbReference type="Proteomes" id="UP000777265">
    <property type="component" value="Unassembled WGS sequence"/>
</dbReference>
<evidence type="ECO:0000313" key="11">
    <source>
        <dbReference type="EMBL" id="NLW34845.1"/>
    </source>
</evidence>
<evidence type="ECO:0000256" key="5">
    <source>
        <dbReference type="ARBA" id="ARBA00022990"/>
    </source>
</evidence>
<dbReference type="NCBIfam" id="NF001208">
    <property type="entry name" value="PRK00174.1"/>
    <property type="match status" value="1"/>
</dbReference>
<dbReference type="CDD" id="cd05966">
    <property type="entry name" value="ACS"/>
    <property type="match status" value="1"/>
</dbReference>
<dbReference type="Pfam" id="PF13193">
    <property type="entry name" value="AMP-binding_C"/>
    <property type="match status" value="1"/>
</dbReference>
<dbReference type="GO" id="GO:0005524">
    <property type="term" value="F:ATP binding"/>
    <property type="evidence" value="ECO:0007669"/>
    <property type="project" value="UniProtKB-KW"/>
</dbReference>
<dbReference type="EC" id="6.2.1.1" evidence="6"/>
<comment type="caution">
    <text evidence="11">The sequence shown here is derived from an EMBL/GenBank/DDBJ whole genome shotgun (WGS) entry which is preliminary data.</text>
</comment>
<keyword evidence="4" id="KW-0067">ATP-binding</keyword>
<keyword evidence="7" id="KW-0472">Membrane</keyword>
<dbReference type="PROSITE" id="PS00455">
    <property type="entry name" value="AMP_BINDING"/>
    <property type="match status" value="1"/>
</dbReference>
<dbReference type="FunFam" id="3.40.50.12780:FF:000001">
    <property type="entry name" value="Acetyl-coenzyme A synthetase"/>
    <property type="match status" value="1"/>
</dbReference>
<feature type="transmembrane region" description="Helical" evidence="7">
    <location>
        <begin position="143"/>
        <end position="165"/>
    </location>
</feature>
<feature type="domain" description="AMP-dependent synthetase/ligase" evidence="8">
    <location>
        <begin position="91"/>
        <end position="495"/>
    </location>
</feature>
<dbReference type="InterPro" id="IPR042099">
    <property type="entry name" value="ANL_N_sf"/>
</dbReference>
<dbReference type="Gene3D" id="3.40.50.12780">
    <property type="entry name" value="N-terminal domain of ligase-like"/>
    <property type="match status" value="1"/>
</dbReference>
<evidence type="ECO:0000256" key="4">
    <source>
        <dbReference type="ARBA" id="ARBA00022840"/>
    </source>
</evidence>
<dbReference type="FunFam" id="3.30.300.30:FF:000004">
    <property type="entry name" value="Acetyl-coenzyme A synthetase"/>
    <property type="match status" value="1"/>
</dbReference>
<comment type="similarity">
    <text evidence="1">Belongs to the ATP-dependent AMP-binding enzyme family.</text>
</comment>
<evidence type="ECO:0000256" key="1">
    <source>
        <dbReference type="ARBA" id="ARBA00006432"/>
    </source>
</evidence>
<keyword evidence="3" id="KW-0547">Nucleotide-binding</keyword>
<dbReference type="PANTHER" id="PTHR24095">
    <property type="entry name" value="ACETYL-COENZYME A SYNTHETASE"/>
    <property type="match status" value="1"/>
</dbReference>
<reference evidence="11" key="1">
    <citation type="journal article" date="2020" name="Biotechnol. Biofuels">
        <title>New insights from the biogas microbiome by comprehensive genome-resolved metagenomics of nearly 1600 species originating from multiple anaerobic digesters.</title>
        <authorList>
            <person name="Campanaro S."/>
            <person name="Treu L."/>
            <person name="Rodriguez-R L.M."/>
            <person name="Kovalovszki A."/>
            <person name="Ziels R.M."/>
            <person name="Maus I."/>
            <person name="Zhu X."/>
            <person name="Kougias P.G."/>
            <person name="Basile A."/>
            <person name="Luo G."/>
            <person name="Schluter A."/>
            <person name="Konstantinidis K.T."/>
            <person name="Angelidaki I."/>
        </authorList>
    </citation>
    <scope>NUCLEOTIDE SEQUENCE</scope>
    <source>
        <strain evidence="11">AS06rmzACSIP_7</strain>
    </source>
</reference>
<dbReference type="InterPro" id="IPR020845">
    <property type="entry name" value="AMP-binding_CS"/>
</dbReference>
<evidence type="ECO:0000259" key="8">
    <source>
        <dbReference type="Pfam" id="PF00501"/>
    </source>
</evidence>